<dbReference type="InterPro" id="IPR043128">
    <property type="entry name" value="Rev_trsase/Diguanyl_cyclase"/>
</dbReference>
<proteinExistence type="predicted"/>
<sequence>MVNFYHRFIPHATWLLLQLHCALQKSHSQKVLSWTADMDMAFAFCKEALAEATMLSQPKHGAHISLTTDASDQAIRDVLEQWIYTSPHHGHRGPLQHPYDGPFQVVAPSDKTFRIMAGDREEIISVDRLKPVHVDLTSPVPVA</sequence>
<name>A0AAV3YFT5_9GAST</name>
<dbReference type="SUPFAM" id="SSF56672">
    <property type="entry name" value="DNA/RNA polymerases"/>
    <property type="match status" value="1"/>
</dbReference>
<comment type="caution">
    <text evidence="3">The sequence shown here is derived from an EMBL/GenBank/DDBJ whole genome shotgun (WGS) entry which is preliminary data.</text>
</comment>
<dbReference type="Proteomes" id="UP000735302">
    <property type="component" value="Unassembled WGS sequence"/>
</dbReference>
<keyword evidence="4" id="KW-1185">Reference proteome</keyword>
<dbReference type="EMBL" id="BLXT01000975">
    <property type="protein sequence ID" value="GFN81934.1"/>
    <property type="molecule type" value="Genomic_DNA"/>
</dbReference>
<dbReference type="InterPro" id="IPR041577">
    <property type="entry name" value="RT_RNaseH_2"/>
</dbReference>
<evidence type="ECO:0000313" key="4">
    <source>
        <dbReference type="Proteomes" id="UP000735302"/>
    </source>
</evidence>
<gene>
    <name evidence="3" type="ORF">PoB_000844000</name>
</gene>
<dbReference type="Gene3D" id="3.30.70.270">
    <property type="match status" value="1"/>
</dbReference>
<reference evidence="3 4" key="1">
    <citation type="journal article" date="2021" name="Elife">
        <title>Chloroplast acquisition without the gene transfer in kleptoplastic sea slugs, Plakobranchus ocellatus.</title>
        <authorList>
            <person name="Maeda T."/>
            <person name="Takahashi S."/>
            <person name="Yoshida T."/>
            <person name="Shimamura S."/>
            <person name="Takaki Y."/>
            <person name="Nagai Y."/>
            <person name="Toyoda A."/>
            <person name="Suzuki Y."/>
            <person name="Arimoto A."/>
            <person name="Ishii H."/>
            <person name="Satoh N."/>
            <person name="Nishiyama T."/>
            <person name="Hasebe M."/>
            <person name="Maruyama T."/>
            <person name="Minagawa J."/>
            <person name="Obokata J."/>
            <person name="Shigenobu S."/>
        </authorList>
    </citation>
    <scope>NUCLEOTIDE SEQUENCE [LARGE SCALE GENOMIC DNA]</scope>
</reference>
<accession>A0AAV3YFT5</accession>
<feature type="signal peptide" evidence="1">
    <location>
        <begin position="1"/>
        <end position="28"/>
    </location>
</feature>
<evidence type="ECO:0000313" key="3">
    <source>
        <dbReference type="EMBL" id="GFN81934.1"/>
    </source>
</evidence>
<feature type="domain" description="Reverse transcriptase/retrotransposon-derived protein RNase H-like" evidence="2">
    <location>
        <begin position="34"/>
        <end position="82"/>
    </location>
</feature>
<keyword evidence="1" id="KW-0732">Signal</keyword>
<evidence type="ECO:0000259" key="2">
    <source>
        <dbReference type="Pfam" id="PF17919"/>
    </source>
</evidence>
<dbReference type="Pfam" id="PF17919">
    <property type="entry name" value="RT_RNaseH_2"/>
    <property type="match status" value="1"/>
</dbReference>
<organism evidence="3 4">
    <name type="scientific">Plakobranchus ocellatus</name>
    <dbReference type="NCBI Taxonomy" id="259542"/>
    <lineage>
        <taxon>Eukaryota</taxon>
        <taxon>Metazoa</taxon>
        <taxon>Spiralia</taxon>
        <taxon>Lophotrochozoa</taxon>
        <taxon>Mollusca</taxon>
        <taxon>Gastropoda</taxon>
        <taxon>Heterobranchia</taxon>
        <taxon>Euthyneura</taxon>
        <taxon>Panpulmonata</taxon>
        <taxon>Sacoglossa</taxon>
        <taxon>Placobranchoidea</taxon>
        <taxon>Plakobranchidae</taxon>
        <taxon>Plakobranchus</taxon>
    </lineage>
</organism>
<evidence type="ECO:0000256" key="1">
    <source>
        <dbReference type="SAM" id="SignalP"/>
    </source>
</evidence>
<dbReference type="InterPro" id="IPR043502">
    <property type="entry name" value="DNA/RNA_pol_sf"/>
</dbReference>
<feature type="chain" id="PRO_5043819882" evidence="1">
    <location>
        <begin position="29"/>
        <end position="143"/>
    </location>
</feature>
<dbReference type="AlphaFoldDB" id="A0AAV3YFT5"/>
<protein>
    <submittedName>
        <fullName evidence="3">Transposon ty3-g Gag-Pol polyprotein</fullName>
    </submittedName>
</protein>